<dbReference type="GO" id="GO:0004722">
    <property type="term" value="F:protein serine/threonine phosphatase activity"/>
    <property type="evidence" value="ECO:0007669"/>
    <property type="project" value="UniProtKB-EC"/>
</dbReference>
<dbReference type="CDD" id="cd00143">
    <property type="entry name" value="PP2Cc"/>
    <property type="match status" value="1"/>
</dbReference>
<dbReference type="InterPro" id="IPR015655">
    <property type="entry name" value="PP2C"/>
</dbReference>
<gene>
    <name evidence="7" type="ORF">ZIOFF_041373</name>
</gene>
<organism evidence="7 8">
    <name type="scientific">Zingiber officinale</name>
    <name type="common">Ginger</name>
    <name type="synonym">Amomum zingiber</name>
    <dbReference type="NCBI Taxonomy" id="94328"/>
    <lineage>
        <taxon>Eukaryota</taxon>
        <taxon>Viridiplantae</taxon>
        <taxon>Streptophyta</taxon>
        <taxon>Embryophyta</taxon>
        <taxon>Tracheophyta</taxon>
        <taxon>Spermatophyta</taxon>
        <taxon>Magnoliopsida</taxon>
        <taxon>Liliopsida</taxon>
        <taxon>Zingiberales</taxon>
        <taxon>Zingiberaceae</taxon>
        <taxon>Zingiber</taxon>
    </lineage>
</organism>
<dbReference type="InterPro" id="IPR001932">
    <property type="entry name" value="PPM-type_phosphatase-like_dom"/>
</dbReference>
<evidence type="ECO:0000313" key="7">
    <source>
        <dbReference type="EMBL" id="KAG6501492.1"/>
    </source>
</evidence>
<protein>
    <recommendedName>
        <fullName evidence="1">protein-serine/threonine phosphatase</fullName>
        <ecNumber evidence="1">3.1.3.16</ecNumber>
    </recommendedName>
</protein>
<evidence type="ECO:0000256" key="5">
    <source>
        <dbReference type="ARBA" id="ARBA00048336"/>
    </source>
</evidence>
<evidence type="ECO:0000256" key="3">
    <source>
        <dbReference type="ARBA" id="ARBA00022912"/>
    </source>
</evidence>
<comment type="catalytic activity">
    <reaction evidence="4">
        <text>O-phospho-L-seryl-[protein] + H2O = L-seryl-[protein] + phosphate</text>
        <dbReference type="Rhea" id="RHEA:20629"/>
        <dbReference type="Rhea" id="RHEA-COMP:9863"/>
        <dbReference type="Rhea" id="RHEA-COMP:11604"/>
        <dbReference type="ChEBI" id="CHEBI:15377"/>
        <dbReference type="ChEBI" id="CHEBI:29999"/>
        <dbReference type="ChEBI" id="CHEBI:43474"/>
        <dbReference type="ChEBI" id="CHEBI:83421"/>
        <dbReference type="EC" id="3.1.3.16"/>
    </reaction>
</comment>
<sequence length="289" mass="32056">MTNPKLGSLEFKNEICESMNAEIYRKLAYLAKRKALSLVEGSVEEEFGKSRNYCTELKRTDRDATIILKLTEDKVRLRYLKPPISESSKISQGGARVQKPPRHLSVIRHSTKHCPPWLRFGDSCFDISCARSGNCSEIGPKLRMEDEHICIDNLVSHLRASVNFPSPGAFYGVSFFRILLSDTEIKQLVFAADLAFANSPSLDRPSGTTAHAALIFGRSLLIANAGHCRAILLSRDHKPNCKTKQLRIEKLGGSVFDGYLNGQLSVARALGDWHMKGPKGSSNPLIAEN</sequence>
<dbReference type="Pfam" id="PF00481">
    <property type="entry name" value="PP2C"/>
    <property type="match status" value="1"/>
</dbReference>
<keyword evidence="8" id="KW-1185">Reference proteome</keyword>
<dbReference type="PROSITE" id="PS51746">
    <property type="entry name" value="PPM_2"/>
    <property type="match status" value="1"/>
</dbReference>
<evidence type="ECO:0000256" key="4">
    <source>
        <dbReference type="ARBA" id="ARBA00047761"/>
    </source>
</evidence>
<dbReference type="SUPFAM" id="SSF81606">
    <property type="entry name" value="PP2C-like"/>
    <property type="match status" value="1"/>
</dbReference>
<reference evidence="7 8" key="1">
    <citation type="submission" date="2020-08" db="EMBL/GenBank/DDBJ databases">
        <title>Plant Genome Project.</title>
        <authorList>
            <person name="Zhang R.-G."/>
        </authorList>
    </citation>
    <scope>NUCLEOTIDE SEQUENCE [LARGE SCALE GENOMIC DNA]</scope>
    <source>
        <tissue evidence="7">Rhizome</tissue>
    </source>
</reference>
<keyword evidence="2" id="KW-0378">Hydrolase</keyword>
<proteinExistence type="predicted"/>
<dbReference type="PANTHER" id="PTHR13832:SF839">
    <property type="entry name" value="PROTEIN PHOSPHATASE 2C 47-RELATED"/>
    <property type="match status" value="1"/>
</dbReference>
<dbReference type="AlphaFoldDB" id="A0A8J5L1L3"/>
<dbReference type="Gene3D" id="3.60.40.10">
    <property type="entry name" value="PPM-type phosphatase domain"/>
    <property type="match status" value="1"/>
</dbReference>
<feature type="domain" description="PPM-type phosphatase" evidence="6">
    <location>
        <begin position="131"/>
        <end position="289"/>
    </location>
</feature>
<evidence type="ECO:0000259" key="6">
    <source>
        <dbReference type="PROSITE" id="PS51746"/>
    </source>
</evidence>
<dbReference type="EC" id="3.1.3.16" evidence="1"/>
<accession>A0A8J5L1L3</accession>
<comment type="caution">
    <text evidence="7">The sequence shown here is derived from an EMBL/GenBank/DDBJ whole genome shotgun (WGS) entry which is preliminary data.</text>
</comment>
<keyword evidence="3" id="KW-0904">Protein phosphatase</keyword>
<evidence type="ECO:0000256" key="1">
    <source>
        <dbReference type="ARBA" id="ARBA00013081"/>
    </source>
</evidence>
<evidence type="ECO:0000256" key="2">
    <source>
        <dbReference type="ARBA" id="ARBA00022801"/>
    </source>
</evidence>
<dbReference type="PANTHER" id="PTHR13832">
    <property type="entry name" value="PROTEIN PHOSPHATASE 2C"/>
    <property type="match status" value="1"/>
</dbReference>
<dbReference type="EMBL" id="JACMSC010000011">
    <property type="protein sequence ID" value="KAG6501492.1"/>
    <property type="molecule type" value="Genomic_DNA"/>
</dbReference>
<dbReference type="InterPro" id="IPR036457">
    <property type="entry name" value="PPM-type-like_dom_sf"/>
</dbReference>
<evidence type="ECO:0000313" key="8">
    <source>
        <dbReference type="Proteomes" id="UP000734854"/>
    </source>
</evidence>
<name>A0A8J5L1L3_ZINOF</name>
<comment type="catalytic activity">
    <reaction evidence="5">
        <text>O-phospho-L-threonyl-[protein] + H2O = L-threonyl-[protein] + phosphate</text>
        <dbReference type="Rhea" id="RHEA:47004"/>
        <dbReference type="Rhea" id="RHEA-COMP:11060"/>
        <dbReference type="Rhea" id="RHEA-COMP:11605"/>
        <dbReference type="ChEBI" id="CHEBI:15377"/>
        <dbReference type="ChEBI" id="CHEBI:30013"/>
        <dbReference type="ChEBI" id="CHEBI:43474"/>
        <dbReference type="ChEBI" id="CHEBI:61977"/>
        <dbReference type="EC" id="3.1.3.16"/>
    </reaction>
</comment>
<dbReference type="Proteomes" id="UP000734854">
    <property type="component" value="Unassembled WGS sequence"/>
</dbReference>